<organism evidence="4 5">
    <name type="scientific">candidate division Kazan bacterium RBG_13_50_9</name>
    <dbReference type="NCBI Taxonomy" id="1798535"/>
    <lineage>
        <taxon>Bacteria</taxon>
        <taxon>Bacteria division Kazan-3B-28</taxon>
    </lineage>
</organism>
<evidence type="ECO:0000313" key="4">
    <source>
        <dbReference type="EMBL" id="OGB74077.1"/>
    </source>
</evidence>
<evidence type="ECO:0000256" key="3">
    <source>
        <dbReference type="HAMAP-Rule" id="MF_00023"/>
    </source>
</evidence>
<dbReference type="GO" id="GO:0070930">
    <property type="term" value="P:trans-translation-dependent protein tagging"/>
    <property type="evidence" value="ECO:0007669"/>
    <property type="project" value="TreeGrafter"/>
</dbReference>
<comment type="caution">
    <text evidence="4">The sequence shown here is derived from an EMBL/GenBank/DDBJ whole genome shotgun (WGS) entry which is preliminary data.</text>
</comment>
<dbReference type="HAMAP" id="MF_00023">
    <property type="entry name" value="SmpB"/>
    <property type="match status" value="1"/>
</dbReference>
<dbReference type="AlphaFoldDB" id="A0A1F4NS46"/>
<evidence type="ECO:0000256" key="2">
    <source>
        <dbReference type="ARBA" id="ARBA00022884"/>
    </source>
</evidence>
<dbReference type="Proteomes" id="UP000176651">
    <property type="component" value="Unassembled WGS sequence"/>
</dbReference>
<dbReference type="EMBL" id="META01000005">
    <property type="protein sequence ID" value="OGB74077.1"/>
    <property type="molecule type" value="Genomic_DNA"/>
</dbReference>
<dbReference type="PANTHER" id="PTHR30308:SF2">
    <property type="entry name" value="SSRA-BINDING PROTEIN"/>
    <property type="match status" value="1"/>
</dbReference>
<evidence type="ECO:0000313" key="5">
    <source>
        <dbReference type="Proteomes" id="UP000176651"/>
    </source>
</evidence>
<dbReference type="GO" id="GO:0070929">
    <property type="term" value="P:trans-translation"/>
    <property type="evidence" value="ECO:0007669"/>
    <property type="project" value="UniProtKB-UniRule"/>
</dbReference>
<dbReference type="NCBIfam" id="NF003843">
    <property type="entry name" value="PRK05422.1"/>
    <property type="match status" value="1"/>
</dbReference>
<gene>
    <name evidence="3" type="primary">smpB</name>
    <name evidence="4" type="ORF">A2V68_02510</name>
</gene>
<dbReference type="NCBIfam" id="TIGR00086">
    <property type="entry name" value="smpB"/>
    <property type="match status" value="1"/>
</dbReference>
<comment type="function">
    <text evidence="3">Required for rescue of stalled ribosomes mediated by trans-translation. Binds to transfer-messenger RNA (tmRNA), required for stable association of tmRNA with ribosomes. tmRNA and SmpB together mimic tRNA shape, replacing the anticodon stem-loop with SmpB. tmRNA is encoded by the ssrA gene; the 2 termini fold to resemble tRNA(Ala) and it encodes a 'tag peptide', a short internal open reading frame. During trans-translation Ala-aminoacylated tmRNA acts like a tRNA, entering the A-site of stalled ribosomes, displacing the stalled mRNA. The ribosome then switches to translate the ORF on the tmRNA; the nascent peptide is terminated with the 'tag peptide' encoded by the tmRNA and targeted for degradation. The ribosome is freed to recommence translation, which seems to be the essential function of trans-translation.</text>
</comment>
<evidence type="ECO:0000256" key="1">
    <source>
        <dbReference type="ARBA" id="ARBA00022490"/>
    </source>
</evidence>
<dbReference type="InterPro" id="IPR020081">
    <property type="entry name" value="SsrA-bd_prot_CS"/>
</dbReference>
<comment type="similarity">
    <text evidence="3">Belongs to the SmpB family.</text>
</comment>
<proteinExistence type="inferred from homology"/>
<dbReference type="GO" id="GO:0003723">
    <property type="term" value="F:RNA binding"/>
    <property type="evidence" value="ECO:0007669"/>
    <property type="project" value="UniProtKB-UniRule"/>
</dbReference>
<dbReference type="SUPFAM" id="SSF74982">
    <property type="entry name" value="Small protein B (SmpB)"/>
    <property type="match status" value="1"/>
</dbReference>
<dbReference type="Gene3D" id="2.40.280.10">
    <property type="match status" value="1"/>
</dbReference>
<dbReference type="GO" id="GO:0005829">
    <property type="term" value="C:cytosol"/>
    <property type="evidence" value="ECO:0007669"/>
    <property type="project" value="TreeGrafter"/>
</dbReference>
<sequence length="146" mass="16715">MIIFNRGVQFSYQLLEKFEAGIVLLGCEIKSIRNGQISIKESHARIKDGEAWLMNAHIAPYAQGVPAGYDPIRPRKLLLKKNELKRLIGKLQEQGLSLIPLSIYIKRNHAKVELGLGRGLKKHDKRAKLKEKELRRIEQRKLRGKG</sequence>
<protein>
    <recommendedName>
        <fullName evidence="3">SsrA-binding protein</fullName>
    </recommendedName>
    <alternativeName>
        <fullName evidence="3">Small protein B</fullName>
    </alternativeName>
</protein>
<dbReference type="PANTHER" id="PTHR30308">
    <property type="entry name" value="TMRNA-BINDING COMPONENT OF TRANS-TRANSLATION TAGGING COMPLEX"/>
    <property type="match status" value="1"/>
</dbReference>
<comment type="subcellular location">
    <subcellularLocation>
        <location evidence="3">Cytoplasm</location>
    </subcellularLocation>
    <text evidence="3">The tmRNA-SmpB complex associates with stalled 70S ribosomes.</text>
</comment>
<dbReference type="PROSITE" id="PS01317">
    <property type="entry name" value="SSRP"/>
    <property type="match status" value="1"/>
</dbReference>
<dbReference type="InterPro" id="IPR023620">
    <property type="entry name" value="SmpB"/>
</dbReference>
<keyword evidence="1 3" id="KW-0963">Cytoplasm</keyword>
<dbReference type="STRING" id="1798535.A2V68_02510"/>
<dbReference type="InterPro" id="IPR000037">
    <property type="entry name" value="SsrA-bd_prot"/>
</dbReference>
<accession>A0A1F4NS46</accession>
<reference evidence="4 5" key="1">
    <citation type="journal article" date="2016" name="Nat. Commun.">
        <title>Thousands of microbial genomes shed light on interconnected biogeochemical processes in an aquifer system.</title>
        <authorList>
            <person name="Anantharaman K."/>
            <person name="Brown C.T."/>
            <person name="Hug L.A."/>
            <person name="Sharon I."/>
            <person name="Castelle C.J."/>
            <person name="Probst A.J."/>
            <person name="Thomas B.C."/>
            <person name="Singh A."/>
            <person name="Wilkins M.J."/>
            <person name="Karaoz U."/>
            <person name="Brodie E.L."/>
            <person name="Williams K.H."/>
            <person name="Hubbard S.S."/>
            <person name="Banfield J.F."/>
        </authorList>
    </citation>
    <scope>NUCLEOTIDE SEQUENCE [LARGE SCALE GENOMIC DNA]</scope>
</reference>
<dbReference type="Pfam" id="PF01668">
    <property type="entry name" value="SmpB"/>
    <property type="match status" value="1"/>
</dbReference>
<keyword evidence="2 3" id="KW-0694">RNA-binding</keyword>
<name>A0A1F4NS46_UNCK3</name>